<reference evidence="1" key="2">
    <citation type="submission" date="2022-10" db="EMBL/GenBank/DDBJ databases">
        <authorList>
            <consortium name="ENA_rothamsted_submissions"/>
            <consortium name="culmorum"/>
            <person name="King R."/>
        </authorList>
    </citation>
    <scope>NUCLEOTIDE SEQUENCE</scope>
</reference>
<accession>A0A9P0J244</accession>
<sequence length="189" mass="20368">MASNNNIVVAALLNDVVRDLNAILDVTTVQCEDEPVENVVNDVMHELLKLVCESTETLQTIDISVKGTSVVVEDERAIDVLTGSMQSEEETAERVVDDVVEELMTLVCKSPCGNAPSESLQTVDTSLKGTSVAVEDGQGDAAISANHVDVLPAKGVKIQKCFCEPGVTPQQRAPRQRRGFLISVWRCCA</sequence>
<evidence type="ECO:0000313" key="2">
    <source>
        <dbReference type="Proteomes" id="UP001154329"/>
    </source>
</evidence>
<name>A0A9P0J244_APHGO</name>
<dbReference type="Proteomes" id="UP001154329">
    <property type="component" value="Chromosome 2"/>
</dbReference>
<evidence type="ECO:0000313" key="1">
    <source>
        <dbReference type="EMBL" id="CAH1725271.1"/>
    </source>
</evidence>
<reference evidence="1" key="1">
    <citation type="submission" date="2022-02" db="EMBL/GenBank/DDBJ databases">
        <authorList>
            <person name="King R."/>
        </authorList>
    </citation>
    <scope>NUCLEOTIDE SEQUENCE</scope>
</reference>
<keyword evidence="2" id="KW-1185">Reference proteome</keyword>
<protein>
    <submittedName>
        <fullName evidence="1">Uncharacterized protein</fullName>
    </submittedName>
</protein>
<proteinExistence type="predicted"/>
<gene>
    <name evidence="1" type="ORF">APHIGO_LOCUS6389</name>
</gene>
<dbReference type="EMBL" id="OU899035">
    <property type="protein sequence ID" value="CAH1725271.1"/>
    <property type="molecule type" value="Genomic_DNA"/>
</dbReference>
<organism evidence="1 2">
    <name type="scientific">Aphis gossypii</name>
    <name type="common">Cotton aphid</name>
    <dbReference type="NCBI Taxonomy" id="80765"/>
    <lineage>
        <taxon>Eukaryota</taxon>
        <taxon>Metazoa</taxon>
        <taxon>Ecdysozoa</taxon>
        <taxon>Arthropoda</taxon>
        <taxon>Hexapoda</taxon>
        <taxon>Insecta</taxon>
        <taxon>Pterygota</taxon>
        <taxon>Neoptera</taxon>
        <taxon>Paraneoptera</taxon>
        <taxon>Hemiptera</taxon>
        <taxon>Sternorrhyncha</taxon>
        <taxon>Aphidomorpha</taxon>
        <taxon>Aphidoidea</taxon>
        <taxon>Aphididae</taxon>
        <taxon>Aphidini</taxon>
        <taxon>Aphis</taxon>
        <taxon>Aphis</taxon>
    </lineage>
</organism>
<dbReference type="AlphaFoldDB" id="A0A9P0J244"/>